<reference evidence="2 3" key="1">
    <citation type="submission" date="2021-08" db="EMBL/GenBank/DDBJ databases">
        <title>Draft Genome Sequence of Phanerochaete sordida strain YK-624.</title>
        <authorList>
            <person name="Mori T."/>
            <person name="Dohra H."/>
            <person name="Suzuki T."/>
            <person name="Kawagishi H."/>
            <person name="Hirai H."/>
        </authorList>
    </citation>
    <scope>NUCLEOTIDE SEQUENCE [LARGE SCALE GENOMIC DNA]</scope>
    <source>
        <strain evidence="2 3">YK-624</strain>
    </source>
</reference>
<protein>
    <submittedName>
        <fullName evidence="2">Uncharacterized protein</fullName>
    </submittedName>
</protein>
<keyword evidence="3" id="KW-1185">Reference proteome</keyword>
<dbReference type="Proteomes" id="UP000703269">
    <property type="component" value="Unassembled WGS sequence"/>
</dbReference>
<gene>
    <name evidence="2" type="ORF">PsYK624_170100</name>
</gene>
<evidence type="ECO:0000313" key="2">
    <source>
        <dbReference type="EMBL" id="GJF00712.1"/>
    </source>
</evidence>
<accession>A0A9P3GTD5</accession>
<comment type="caution">
    <text evidence="2">The sequence shown here is derived from an EMBL/GenBank/DDBJ whole genome shotgun (WGS) entry which is preliminary data.</text>
</comment>
<name>A0A9P3GTD5_9APHY</name>
<evidence type="ECO:0000256" key="1">
    <source>
        <dbReference type="SAM" id="MobiDB-lite"/>
    </source>
</evidence>
<proteinExistence type="predicted"/>
<dbReference type="EMBL" id="BPQB01000188">
    <property type="protein sequence ID" value="GJF00712.1"/>
    <property type="molecule type" value="Genomic_DNA"/>
</dbReference>
<organism evidence="2 3">
    <name type="scientific">Phanerochaete sordida</name>
    <dbReference type="NCBI Taxonomy" id="48140"/>
    <lineage>
        <taxon>Eukaryota</taxon>
        <taxon>Fungi</taxon>
        <taxon>Dikarya</taxon>
        <taxon>Basidiomycota</taxon>
        <taxon>Agaricomycotina</taxon>
        <taxon>Agaricomycetes</taxon>
        <taxon>Polyporales</taxon>
        <taxon>Phanerochaetaceae</taxon>
        <taxon>Phanerochaete</taxon>
    </lineage>
</organism>
<feature type="region of interest" description="Disordered" evidence="1">
    <location>
        <begin position="68"/>
        <end position="105"/>
    </location>
</feature>
<evidence type="ECO:0000313" key="3">
    <source>
        <dbReference type="Proteomes" id="UP000703269"/>
    </source>
</evidence>
<sequence length="131" mass="14332">MLSPVHPNRGSHHQQRCFSLGRAGRLSSAHTVRAEVVVVAQREWLLGVVTELREAMVAFSDAADLDGHRSLVGNSGRRHAQSTRERMISASSWDRGLGGARPNEKGCSSAFISSSSIRTLHAPPPIRQRRT</sequence>
<dbReference type="AlphaFoldDB" id="A0A9P3GTD5"/>